<protein>
    <recommendedName>
        <fullName evidence="6">CCHC-type domain-containing protein</fullName>
    </recommendedName>
</protein>
<feature type="compositionally biased region" description="Polar residues" evidence="5">
    <location>
        <begin position="318"/>
        <end position="335"/>
    </location>
</feature>
<dbReference type="Proteomes" id="UP001059041">
    <property type="component" value="Unassembled WGS sequence"/>
</dbReference>
<dbReference type="Pfam" id="PF13696">
    <property type="entry name" value="zf-CCHC_2"/>
    <property type="match status" value="1"/>
</dbReference>
<dbReference type="InterPro" id="IPR025829">
    <property type="entry name" value="Zn_knuckle_CX2CX3GHX4C"/>
</dbReference>
<sequence>MHTHSDDTNEDTSQQGDKHNSRTPIQHNSDDESVSQPANERTEAIAEQRENREQPTNDRIDTTPITPAGNKVLDDIEQIRRSLLRSKDRQDVSDVVITGTMTAIHNTPVPMEYELDIHSPPFMNTRSRRDPNQPSVNHMSPWTVGATLALGDLRALLGQVASTGQIAEIEYEADTIQTPSSTHYGTVSTRWGAAMRKHFPGPVSTIHNIKFSIKPGETPGAYLVRCKDEWEGATGSHPHADDMHTQLFRAAVLRGVAPAVAENMRENPDIPGCSTKTWERHLTHHLNKAQDQAKGKDTEVEELKLQLLKLQLAESRQRTNGSKSKNKNMAQQAVQPQPGGWEHQPQSQPMSPSYTAQGVPYGQPYGGYRGRGFAVRGGARGGVGRGQGGACFACGQTGHFIRDCPYPRPNPAQRGRGFSSREQGPQRGRDRHTAPNPMLAPGHAPQPDPTAGQYPVQGMSEEGYMY</sequence>
<evidence type="ECO:0000313" key="8">
    <source>
        <dbReference type="Proteomes" id="UP001059041"/>
    </source>
</evidence>
<keyword evidence="1" id="KW-0479">Metal-binding</keyword>
<evidence type="ECO:0000259" key="6">
    <source>
        <dbReference type="PROSITE" id="PS50158"/>
    </source>
</evidence>
<evidence type="ECO:0000256" key="2">
    <source>
        <dbReference type="ARBA" id="ARBA00022771"/>
    </source>
</evidence>
<feature type="domain" description="CCHC-type" evidence="6">
    <location>
        <begin position="391"/>
        <end position="405"/>
    </location>
</feature>
<keyword evidence="8" id="KW-1185">Reference proteome</keyword>
<evidence type="ECO:0000256" key="3">
    <source>
        <dbReference type="ARBA" id="ARBA00022833"/>
    </source>
</evidence>
<feature type="region of interest" description="Disordered" evidence="5">
    <location>
        <begin position="405"/>
        <end position="466"/>
    </location>
</feature>
<name>A0A9W7T2P0_TRIRA</name>
<evidence type="ECO:0000256" key="5">
    <source>
        <dbReference type="SAM" id="MobiDB-lite"/>
    </source>
</evidence>
<keyword evidence="3" id="KW-0862">Zinc</keyword>
<reference evidence="7" key="1">
    <citation type="submission" date="2021-02" db="EMBL/GenBank/DDBJ databases">
        <title>Comparative genomics reveals that relaxation of natural selection precedes convergent phenotypic evolution of cavefish.</title>
        <authorList>
            <person name="Peng Z."/>
        </authorList>
    </citation>
    <scope>NUCLEOTIDE SEQUENCE</scope>
    <source>
        <tissue evidence="7">Muscle</tissue>
    </source>
</reference>
<evidence type="ECO:0000313" key="7">
    <source>
        <dbReference type="EMBL" id="KAI7790213.1"/>
    </source>
</evidence>
<feature type="region of interest" description="Disordered" evidence="5">
    <location>
        <begin position="1"/>
        <end position="73"/>
    </location>
</feature>
<dbReference type="GO" id="GO:0003676">
    <property type="term" value="F:nucleic acid binding"/>
    <property type="evidence" value="ECO:0007669"/>
    <property type="project" value="InterPro"/>
</dbReference>
<proteinExistence type="predicted"/>
<dbReference type="InterPro" id="IPR001878">
    <property type="entry name" value="Znf_CCHC"/>
</dbReference>
<accession>A0A9W7T2P0</accession>
<feature type="compositionally biased region" description="Polar residues" evidence="5">
    <location>
        <begin position="344"/>
        <end position="356"/>
    </location>
</feature>
<dbReference type="SMART" id="SM00343">
    <property type="entry name" value="ZnF_C2HC"/>
    <property type="match status" value="1"/>
</dbReference>
<comment type="caution">
    <text evidence="7">The sequence shown here is derived from an EMBL/GenBank/DDBJ whole genome shotgun (WGS) entry which is preliminary data.</text>
</comment>
<evidence type="ECO:0000256" key="1">
    <source>
        <dbReference type="ARBA" id="ARBA00022723"/>
    </source>
</evidence>
<organism evidence="7 8">
    <name type="scientific">Triplophysa rosa</name>
    <name type="common">Cave loach</name>
    <dbReference type="NCBI Taxonomy" id="992332"/>
    <lineage>
        <taxon>Eukaryota</taxon>
        <taxon>Metazoa</taxon>
        <taxon>Chordata</taxon>
        <taxon>Craniata</taxon>
        <taxon>Vertebrata</taxon>
        <taxon>Euteleostomi</taxon>
        <taxon>Actinopterygii</taxon>
        <taxon>Neopterygii</taxon>
        <taxon>Teleostei</taxon>
        <taxon>Ostariophysi</taxon>
        <taxon>Cypriniformes</taxon>
        <taxon>Nemacheilidae</taxon>
        <taxon>Triplophysa</taxon>
    </lineage>
</organism>
<dbReference type="GO" id="GO:0008270">
    <property type="term" value="F:zinc ion binding"/>
    <property type="evidence" value="ECO:0007669"/>
    <property type="project" value="UniProtKB-KW"/>
</dbReference>
<dbReference type="AlphaFoldDB" id="A0A9W7T2P0"/>
<evidence type="ECO:0000256" key="4">
    <source>
        <dbReference type="PROSITE-ProRule" id="PRU00047"/>
    </source>
</evidence>
<dbReference type="PROSITE" id="PS50158">
    <property type="entry name" value="ZF_CCHC"/>
    <property type="match status" value="1"/>
</dbReference>
<dbReference type="InterPro" id="IPR036875">
    <property type="entry name" value="Znf_CCHC_sf"/>
</dbReference>
<keyword evidence="2 4" id="KW-0863">Zinc-finger</keyword>
<feature type="region of interest" description="Disordered" evidence="5">
    <location>
        <begin position="314"/>
        <end position="358"/>
    </location>
</feature>
<feature type="compositionally biased region" description="Basic and acidic residues" evidence="5">
    <location>
        <begin position="40"/>
        <end position="61"/>
    </location>
</feature>
<dbReference type="SUPFAM" id="SSF57756">
    <property type="entry name" value="Retrovirus zinc finger-like domains"/>
    <property type="match status" value="1"/>
</dbReference>
<dbReference type="Gene3D" id="4.10.60.10">
    <property type="entry name" value="Zinc finger, CCHC-type"/>
    <property type="match status" value="1"/>
</dbReference>
<dbReference type="EMBL" id="JAFHDT010000204">
    <property type="protein sequence ID" value="KAI7790213.1"/>
    <property type="molecule type" value="Genomic_DNA"/>
</dbReference>
<gene>
    <name evidence="7" type="ORF">IRJ41_024820</name>
</gene>